<feature type="binding site" evidence="4">
    <location>
        <position position="316"/>
    </location>
    <ligand>
        <name>S-adenosyl-L-methionine</name>
        <dbReference type="ChEBI" id="CHEBI:59789"/>
    </ligand>
</feature>
<evidence type="ECO:0000256" key="4">
    <source>
        <dbReference type="PROSITE-ProRule" id="PRU01024"/>
    </source>
</evidence>
<dbReference type="GO" id="GO:0070041">
    <property type="term" value="F:rRNA (uridine-C5-)-methyltransferase activity"/>
    <property type="evidence" value="ECO:0007669"/>
    <property type="project" value="TreeGrafter"/>
</dbReference>
<accession>A0A0R1TN12</accession>
<dbReference type="InterPro" id="IPR002792">
    <property type="entry name" value="TRAM_dom"/>
</dbReference>
<evidence type="ECO:0000313" key="7">
    <source>
        <dbReference type="EMBL" id="KRL82844.1"/>
    </source>
</evidence>
<dbReference type="NCBIfam" id="TIGR00479">
    <property type="entry name" value="rumA"/>
    <property type="match status" value="1"/>
</dbReference>
<dbReference type="Pfam" id="PF05958">
    <property type="entry name" value="tRNA_U5-meth_tr"/>
    <property type="match status" value="1"/>
</dbReference>
<dbReference type="PANTHER" id="PTHR11061:SF30">
    <property type="entry name" value="TRNA (URACIL(54)-C(5))-METHYLTRANSFERASE"/>
    <property type="match status" value="1"/>
</dbReference>
<dbReference type="Gene3D" id="3.40.50.150">
    <property type="entry name" value="Vaccinia Virus protein VP39"/>
    <property type="match status" value="1"/>
</dbReference>
<comment type="similarity">
    <text evidence="4">Belongs to the class I-like SAM-binding methyltransferase superfamily. RNA M5U methyltransferase family.</text>
</comment>
<feature type="domain" description="TRAM" evidence="6">
    <location>
        <begin position="7"/>
        <end position="65"/>
    </location>
</feature>
<feature type="binding site" evidence="4">
    <location>
        <position position="287"/>
    </location>
    <ligand>
        <name>S-adenosyl-L-methionine</name>
        <dbReference type="ChEBI" id="CHEBI:59789"/>
    </ligand>
</feature>
<proteinExistence type="inferred from homology"/>
<protein>
    <submittedName>
        <fullName evidence="7">Trna (Uracil-5-)-methyltransferase</fullName>
    </submittedName>
</protein>
<dbReference type="InterPro" id="IPR012340">
    <property type="entry name" value="NA-bd_OB-fold"/>
</dbReference>
<dbReference type="SUPFAM" id="SSF50249">
    <property type="entry name" value="Nucleic acid-binding proteins"/>
    <property type="match status" value="1"/>
</dbReference>
<dbReference type="FunFam" id="2.40.50.1070:FF:000003">
    <property type="entry name" value="23S rRNA (Uracil-5-)-methyltransferase RumA"/>
    <property type="match status" value="1"/>
</dbReference>
<keyword evidence="1 4" id="KW-0489">Methyltransferase</keyword>
<keyword evidence="2 4" id="KW-0808">Transferase</keyword>
<dbReference type="GO" id="GO:0070475">
    <property type="term" value="P:rRNA base methylation"/>
    <property type="evidence" value="ECO:0007669"/>
    <property type="project" value="TreeGrafter"/>
</dbReference>
<organism evidence="7 8">
    <name type="scientific">Ligilactobacillus equi DSM 15833 = JCM 10991</name>
    <dbReference type="NCBI Taxonomy" id="1423740"/>
    <lineage>
        <taxon>Bacteria</taxon>
        <taxon>Bacillati</taxon>
        <taxon>Bacillota</taxon>
        <taxon>Bacilli</taxon>
        <taxon>Lactobacillales</taxon>
        <taxon>Lactobacillaceae</taxon>
        <taxon>Ligilactobacillus</taxon>
    </lineage>
</organism>
<dbReference type="STRING" id="1423740.FC36_GL000817"/>
<feature type="binding site" evidence="4">
    <location>
        <position position="337"/>
    </location>
    <ligand>
        <name>S-adenosyl-L-methionine</name>
        <dbReference type="ChEBI" id="CHEBI:59789"/>
    </ligand>
</feature>
<evidence type="ECO:0000256" key="1">
    <source>
        <dbReference type="ARBA" id="ARBA00022603"/>
    </source>
</evidence>
<dbReference type="OrthoDB" id="9804590at2"/>
<dbReference type="Gene3D" id="2.40.50.140">
    <property type="entry name" value="Nucleic acid-binding proteins"/>
    <property type="match status" value="1"/>
</dbReference>
<evidence type="ECO:0000256" key="5">
    <source>
        <dbReference type="PROSITE-ProRule" id="PRU10015"/>
    </source>
</evidence>
<feature type="binding site" evidence="4">
    <location>
        <position position="386"/>
    </location>
    <ligand>
        <name>S-adenosyl-L-methionine</name>
        <dbReference type="ChEBI" id="CHEBI:59789"/>
    </ligand>
</feature>
<dbReference type="Gene3D" id="2.40.50.1070">
    <property type="match status" value="1"/>
</dbReference>
<gene>
    <name evidence="7" type="ORF">FC36_GL000817</name>
</gene>
<dbReference type="InterPro" id="IPR029063">
    <property type="entry name" value="SAM-dependent_MTases_sf"/>
</dbReference>
<dbReference type="PATRIC" id="fig|1423740.3.peg.867"/>
<name>A0A0R1TN12_9LACO</name>
<dbReference type="InterPro" id="IPR010280">
    <property type="entry name" value="U5_MeTrfase_fam"/>
</dbReference>
<dbReference type="CDD" id="cd02440">
    <property type="entry name" value="AdoMet_MTases"/>
    <property type="match status" value="1"/>
</dbReference>
<dbReference type="InterPro" id="IPR030391">
    <property type="entry name" value="MeTrfase_TrmA_CS"/>
</dbReference>
<dbReference type="Pfam" id="PF01938">
    <property type="entry name" value="TRAM"/>
    <property type="match status" value="1"/>
</dbReference>
<dbReference type="Proteomes" id="UP000051048">
    <property type="component" value="Unassembled WGS sequence"/>
</dbReference>
<dbReference type="PROSITE" id="PS01230">
    <property type="entry name" value="TRMA_1"/>
    <property type="match status" value="1"/>
</dbReference>
<dbReference type="PANTHER" id="PTHR11061">
    <property type="entry name" value="RNA M5U METHYLTRANSFERASE"/>
    <property type="match status" value="1"/>
</dbReference>
<evidence type="ECO:0000313" key="8">
    <source>
        <dbReference type="Proteomes" id="UP000051048"/>
    </source>
</evidence>
<comment type="caution">
    <text evidence="7">The sequence shown here is derived from an EMBL/GenBank/DDBJ whole genome shotgun (WGS) entry which is preliminary data.</text>
</comment>
<evidence type="ECO:0000256" key="3">
    <source>
        <dbReference type="ARBA" id="ARBA00022691"/>
    </source>
</evidence>
<dbReference type="InterPro" id="IPR030390">
    <property type="entry name" value="MeTrfase_TrmA_AS"/>
</dbReference>
<sequence>MAKINAPVRNKEELEVEIIDLSYQAMGVAKVDNYPLFIADTLPGEKVMVKVTKTTKNFGYARVLAYLKKSPDRVENPKQKYMQTGIAPLGHLKYGAQLQFKQKLIQDLLKKAHLDLSVDQTLGMEPPYGYRNKAQVPVRQVRGQLEIGFFKQNSHDFLPLENFMIQDKRIDEILLAVRDILRFYRTPAYNEEHHNGVIRHILVRRGYYSKEVMVVLVTRTKDLRQAKEIAQKIQEQCPDVVSVLHNINDKKTNVILGQETRLLAGKETITDTLNGLSFEIGAQSFYQVNPVQTEKLYNEAIKRAGLTGNETVIDAYCGIGTISLNMAKHAKKVYGVEIVPQAIKDAKENAKRNYLAHNTEFEVGDAESWMAKWQAQGIKPDVIMVDPPRKGLTESLIESATQMAPRKIVYISCNPATLVRDLQQFKDHGYEVTQPILPVDQFPQTTHVESVTVLERKK</sequence>
<dbReference type="PROSITE" id="PS01231">
    <property type="entry name" value="TRMA_2"/>
    <property type="match status" value="1"/>
</dbReference>
<evidence type="ECO:0000256" key="2">
    <source>
        <dbReference type="ARBA" id="ARBA00022679"/>
    </source>
</evidence>
<feature type="active site" description="Nucleophile" evidence="4">
    <location>
        <position position="413"/>
    </location>
</feature>
<dbReference type="PROSITE" id="PS51687">
    <property type="entry name" value="SAM_MT_RNA_M5U"/>
    <property type="match status" value="1"/>
</dbReference>
<dbReference type="FunFam" id="3.40.50.150:FF:000009">
    <property type="entry name" value="23S rRNA (Uracil(1939)-C(5))-methyltransferase RlmD"/>
    <property type="match status" value="1"/>
</dbReference>
<dbReference type="PROSITE" id="PS50926">
    <property type="entry name" value="TRAM"/>
    <property type="match status" value="1"/>
</dbReference>
<keyword evidence="3 4" id="KW-0949">S-adenosyl-L-methionine</keyword>
<dbReference type="EMBL" id="AZFH01000017">
    <property type="protein sequence ID" value="KRL82844.1"/>
    <property type="molecule type" value="Genomic_DNA"/>
</dbReference>
<dbReference type="SUPFAM" id="SSF53335">
    <property type="entry name" value="S-adenosyl-L-methionine-dependent methyltransferases"/>
    <property type="match status" value="1"/>
</dbReference>
<reference evidence="7 8" key="1">
    <citation type="journal article" date="2015" name="Genome Announc.">
        <title>Expanding the biotechnology potential of lactobacilli through comparative genomics of 213 strains and associated genera.</title>
        <authorList>
            <person name="Sun Z."/>
            <person name="Harris H.M."/>
            <person name="McCann A."/>
            <person name="Guo C."/>
            <person name="Argimon S."/>
            <person name="Zhang W."/>
            <person name="Yang X."/>
            <person name="Jeffery I.B."/>
            <person name="Cooney J.C."/>
            <person name="Kagawa T.F."/>
            <person name="Liu W."/>
            <person name="Song Y."/>
            <person name="Salvetti E."/>
            <person name="Wrobel A."/>
            <person name="Rasinkangas P."/>
            <person name="Parkhill J."/>
            <person name="Rea M.C."/>
            <person name="O'Sullivan O."/>
            <person name="Ritari J."/>
            <person name="Douillard F.P."/>
            <person name="Paul Ross R."/>
            <person name="Yang R."/>
            <person name="Briner A.E."/>
            <person name="Felis G.E."/>
            <person name="de Vos W.M."/>
            <person name="Barrangou R."/>
            <person name="Klaenhammer T.R."/>
            <person name="Caufield P.W."/>
            <person name="Cui Y."/>
            <person name="Zhang H."/>
            <person name="O'Toole P.W."/>
        </authorList>
    </citation>
    <scope>NUCLEOTIDE SEQUENCE [LARGE SCALE GENOMIC DNA]</scope>
    <source>
        <strain evidence="7 8">DSM 15833</strain>
    </source>
</reference>
<feature type="active site" evidence="5">
    <location>
        <position position="413"/>
    </location>
</feature>
<evidence type="ECO:0000259" key="6">
    <source>
        <dbReference type="PROSITE" id="PS50926"/>
    </source>
</evidence>
<dbReference type="RefSeq" id="WP_025020879.1">
    <property type="nucleotide sequence ID" value="NZ_AZFH01000017.1"/>
</dbReference>
<dbReference type="AlphaFoldDB" id="A0A0R1TN12"/>